<dbReference type="FunFam" id="3.40.50.460:FF:000007">
    <property type="entry name" value="ATP-dependent 6-phosphofructokinase"/>
    <property type="match status" value="1"/>
</dbReference>
<evidence type="ECO:0000256" key="1">
    <source>
        <dbReference type="ARBA" id="ARBA00001946"/>
    </source>
</evidence>
<evidence type="ECO:0000256" key="2">
    <source>
        <dbReference type="ARBA" id="ARBA00004496"/>
    </source>
</evidence>
<dbReference type="InterPro" id="IPR000023">
    <property type="entry name" value="Phosphofructokinase_dom"/>
</dbReference>
<keyword evidence="9" id="KW-0547">Nucleotide-binding</keyword>
<evidence type="ECO:0000259" key="15">
    <source>
        <dbReference type="Pfam" id="PF00365"/>
    </source>
</evidence>
<dbReference type="GO" id="GO:0042802">
    <property type="term" value="F:identical protein binding"/>
    <property type="evidence" value="ECO:0007669"/>
    <property type="project" value="TreeGrafter"/>
</dbReference>
<dbReference type="GO" id="GO:0005524">
    <property type="term" value="F:ATP binding"/>
    <property type="evidence" value="ECO:0007669"/>
    <property type="project" value="UniProtKB-KW"/>
</dbReference>
<dbReference type="GO" id="GO:0070095">
    <property type="term" value="F:fructose-6-phosphate binding"/>
    <property type="evidence" value="ECO:0007669"/>
    <property type="project" value="TreeGrafter"/>
</dbReference>
<evidence type="ECO:0000256" key="14">
    <source>
        <dbReference type="ARBA" id="ARBA00048070"/>
    </source>
</evidence>
<dbReference type="GO" id="GO:0006002">
    <property type="term" value="P:fructose 6-phosphate metabolic process"/>
    <property type="evidence" value="ECO:0007669"/>
    <property type="project" value="InterPro"/>
</dbReference>
<keyword evidence="10 16" id="KW-0418">Kinase</keyword>
<dbReference type="EMBL" id="CABPRJ010000011">
    <property type="protein sequence ID" value="VVC25288.1"/>
    <property type="molecule type" value="Genomic_DNA"/>
</dbReference>
<comment type="catalytic activity">
    <reaction evidence="14">
        <text>beta-D-fructose 6-phosphate + ATP = beta-D-fructose 1,6-bisphosphate + ADP + H(+)</text>
        <dbReference type="Rhea" id="RHEA:16109"/>
        <dbReference type="ChEBI" id="CHEBI:15378"/>
        <dbReference type="ChEBI" id="CHEBI:30616"/>
        <dbReference type="ChEBI" id="CHEBI:32966"/>
        <dbReference type="ChEBI" id="CHEBI:57634"/>
        <dbReference type="ChEBI" id="CHEBI:456216"/>
        <dbReference type="EC" id="2.7.1.11"/>
    </reaction>
</comment>
<protein>
    <recommendedName>
        <fullName evidence="4">6-phosphofructokinase</fullName>
        <ecNumber evidence="4">2.7.1.11</ecNumber>
    </recommendedName>
</protein>
<dbReference type="UniPathway" id="UPA00109">
    <property type="reaction ID" value="UER00182"/>
</dbReference>
<evidence type="ECO:0000256" key="8">
    <source>
        <dbReference type="ARBA" id="ARBA00022723"/>
    </source>
</evidence>
<evidence type="ECO:0000313" key="16">
    <source>
        <dbReference type="EMBL" id="VVC25288.1"/>
    </source>
</evidence>
<dbReference type="GO" id="GO:0048029">
    <property type="term" value="F:monosaccharide binding"/>
    <property type="evidence" value="ECO:0007669"/>
    <property type="project" value="TreeGrafter"/>
</dbReference>
<keyword evidence="7" id="KW-0808">Transferase</keyword>
<evidence type="ECO:0000313" key="17">
    <source>
        <dbReference type="Proteomes" id="UP000325440"/>
    </source>
</evidence>
<dbReference type="Pfam" id="PF00365">
    <property type="entry name" value="PFK"/>
    <property type="match status" value="2"/>
</dbReference>
<dbReference type="InterPro" id="IPR015912">
    <property type="entry name" value="Phosphofructokinase_CS"/>
</dbReference>
<dbReference type="Proteomes" id="UP000325440">
    <property type="component" value="Unassembled WGS sequence"/>
</dbReference>
<dbReference type="AlphaFoldDB" id="A0A5E4M7F0"/>
<keyword evidence="13" id="KW-0324">Glycolysis</keyword>
<evidence type="ECO:0000256" key="3">
    <source>
        <dbReference type="ARBA" id="ARBA00004679"/>
    </source>
</evidence>
<keyword evidence="12" id="KW-0460">Magnesium</keyword>
<feature type="domain" description="Phosphofructokinase" evidence="15">
    <location>
        <begin position="407"/>
        <end position="692"/>
    </location>
</feature>
<evidence type="ECO:0000256" key="11">
    <source>
        <dbReference type="ARBA" id="ARBA00022840"/>
    </source>
</evidence>
<dbReference type="GO" id="GO:0046872">
    <property type="term" value="F:metal ion binding"/>
    <property type="evidence" value="ECO:0007669"/>
    <property type="project" value="UniProtKB-KW"/>
</dbReference>
<dbReference type="InterPro" id="IPR022953">
    <property type="entry name" value="ATP_PFK"/>
</dbReference>
<keyword evidence="6" id="KW-0021">Allosteric enzyme</keyword>
<comment type="pathway">
    <text evidence="3">Carbohydrate degradation; glycolysis; D-glyceraldehyde 3-phosphate and glycerone phosphate from D-glucose: step 3/4.</text>
</comment>
<dbReference type="PROSITE" id="PS00433">
    <property type="entry name" value="PHOSPHOFRUCTOKINASE"/>
    <property type="match status" value="1"/>
</dbReference>
<keyword evidence="17" id="KW-1185">Reference proteome</keyword>
<dbReference type="GO" id="GO:0016208">
    <property type="term" value="F:AMP binding"/>
    <property type="evidence" value="ECO:0007669"/>
    <property type="project" value="TreeGrafter"/>
</dbReference>
<dbReference type="OrthoDB" id="537915at2759"/>
<reference evidence="16 17" key="1">
    <citation type="submission" date="2019-08" db="EMBL/GenBank/DDBJ databases">
        <authorList>
            <person name="Alioto T."/>
            <person name="Alioto T."/>
            <person name="Gomez Garrido J."/>
        </authorList>
    </citation>
    <scope>NUCLEOTIDE SEQUENCE [LARGE SCALE GENOMIC DNA]</scope>
</reference>
<keyword evidence="5" id="KW-0963">Cytoplasm</keyword>
<keyword evidence="8" id="KW-0479">Metal-binding</keyword>
<dbReference type="EC" id="2.7.1.11" evidence="4"/>
<proteinExistence type="predicted"/>
<dbReference type="NCBIfam" id="TIGR02478">
    <property type="entry name" value="6PF1K_euk"/>
    <property type="match status" value="1"/>
</dbReference>
<name>A0A5E4M7F0_9HEMI</name>
<dbReference type="InterPro" id="IPR035966">
    <property type="entry name" value="PKF_sf"/>
</dbReference>
<comment type="subcellular location">
    <subcellularLocation>
        <location evidence="2">Cytoplasm</location>
    </subcellularLocation>
</comment>
<accession>A0A5E4M7F0</accession>
<evidence type="ECO:0000256" key="6">
    <source>
        <dbReference type="ARBA" id="ARBA00022533"/>
    </source>
</evidence>
<comment type="cofactor">
    <cofactor evidence="1">
        <name>Mg(2+)</name>
        <dbReference type="ChEBI" id="CHEBI:18420"/>
    </cofactor>
</comment>
<feature type="domain" description="Phosphofructokinase" evidence="15">
    <location>
        <begin position="21"/>
        <end position="325"/>
    </location>
</feature>
<dbReference type="SUPFAM" id="SSF53784">
    <property type="entry name" value="Phosphofructokinase"/>
    <property type="match status" value="2"/>
</dbReference>
<keyword evidence="11" id="KW-0067">ATP-binding</keyword>
<dbReference type="GO" id="GO:0005945">
    <property type="term" value="C:6-phosphofructokinase complex"/>
    <property type="evidence" value="ECO:0007669"/>
    <property type="project" value="UniProtKB-ARBA"/>
</dbReference>
<evidence type="ECO:0000256" key="13">
    <source>
        <dbReference type="ARBA" id="ARBA00023152"/>
    </source>
</evidence>
<dbReference type="Gene3D" id="3.40.50.450">
    <property type="match status" value="2"/>
</dbReference>
<dbReference type="PRINTS" id="PR00476">
    <property type="entry name" value="PHFRCTKINASE"/>
</dbReference>
<gene>
    <name evidence="16" type="ORF">CINCED_3A000926</name>
</gene>
<dbReference type="FunFam" id="3.40.50.460:FF:000008">
    <property type="entry name" value="ATP-dependent 6-phosphofructokinase"/>
    <property type="match status" value="1"/>
</dbReference>
<dbReference type="PANTHER" id="PTHR13697:SF4">
    <property type="entry name" value="ATP-DEPENDENT 6-PHOSPHOFRUCTOKINASE"/>
    <property type="match status" value="1"/>
</dbReference>
<dbReference type="PANTHER" id="PTHR13697">
    <property type="entry name" value="PHOSPHOFRUCTOKINASE"/>
    <property type="match status" value="1"/>
</dbReference>
<evidence type="ECO:0000256" key="9">
    <source>
        <dbReference type="ARBA" id="ARBA00022741"/>
    </source>
</evidence>
<evidence type="ECO:0000256" key="12">
    <source>
        <dbReference type="ARBA" id="ARBA00022842"/>
    </source>
</evidence>
<evidence type="ECO:0000256" key="5">
    <source>
        <dbReference type="ARBA" id="ARBA00022490"/>
    </source>
</evidence>
<evidence type="ECO:0000256" key="7">
    <source>
        <dbReference type="ARBA" id="ARBA00022679"/>
    </source>
</evidence>
<organism evidence="16 17">
    <name type="scientific">Cinara cedri</name>
    <dbReference type="NCBI Taxonomy" id="506608"/>
    <lineage>
        <taxon>Eukaryota</taxon>
        <taxon>Metazoa</taxon>
        <taxon>Ecdysozoa</taxon>
        <taxon>Arthropoda</taxon>
        <taxon>Hexapoda</taxon>
        <taxon>Insecta</taxon>
        <taxon>Pterygota</taxon>
        <taxon>Neoptera</taxon>
        <taxon>Paraneoptera</taxon>
        <taxon>Hemiptera</taxon>
        <taxon>Sternorrhyncha</taxon>
        <taxon>Aphidomorpha</taxon>
        <taxon>Aphidoidea</taxon>
        <taxon>Aphididae</taxon>
        <taxon>Lachninae</taxon>
        <taxon>Cinara</taxon>
    </lineage>
</organism>
<dbReference type="GO" id="GO:0003872">
    <property type="term" value="F:6-phosphofructokinase activity"/>
    <property type="evidence" value="ECO:0007669"/>
    <property type="project" value="UniProtKB-EC"/>
</dbReference>
<dbReference type="GO" id="GO:0061621">
    <property type="term" value="P:canonical glycolysis"/>
    <property type="evidence" value="ECO:0007669"/>
    <property type="project" value="TreeGrafter"/>
</dbReference>
<evidence type="ECO:0000256" key="10">
    <source>
        <dbReference type="ARBA" id="ARBA00022777"/>
    </source>
</evidence>
<evidence type="ECO:0000256" key="4">
    <source>
        <dbReference type="ARBA" id="ARBA00012055"/>
    </source>
</evidence>
<sequence>MVYNLKAILEKYPREKNENTKLAVLTSGGDSQGMNASIRAVVRIAIQLGMTVYLVKEGYYGLIVGENYIVKANWHDVSSILSVGGTIIGTKRCMEFMTREGRLKATKNMVTLGISNLVVIGGDGSLTGANLFREEWQSYIDELLKKGEINQANIKTVNHLNLVGIVGSIDNDFSGTDMTVGADSALHRILEAIDSIVSTASSHQRTFIMEIMGRNCGYLAIKSALMCEADYLFIREWPQKSNWPEQLCENVLRARKYGKRLNIIIVSEGAVSDNGEVISSEMVKKVLVDQLQQDARITVLGHVQRGGSPSAFDRVLASRMGAHAVLSLLEATHESEPKVVCLKANVIVTSSLVECVKNTSEVAEAISKKDFDRALKLRGPNFLQNLETYKHMMNKEIISNIDGKITLILNIGGSSNGINALTYSIVRATIASNNRVLAAKFGIEGFIQGEVIELFWANVIGWLNKGGVKLGITRTIPDTQMLEQMAQQMKNLNINACVISGGLEALKTGIIMNDFRKKYEEFCIPIIVVPVTYSNNVPGTDFSLGADTALNQVVKLCDIIRQSAEGHRPRVFVVEILGGLCGYLTSMTALACGADASYIHEEEFNFIDLMECLYRMAEKFETKQITRGLVLRSEKANENYTTGFIKKLFTEEGKDLFTTRASILGSIATGGVPSPFDRSFALKEGQMAVEWIQNIQNQCPSMVKSPSSAVLLGLIKNDYKFTNLEDLKPLENETQHIMETNLDSY</sequence>
<dbReference type="GO" id="GO:0030388">
    <property type="term" value="P:fructose 1,6-bisphosphate metabolic process"/>
    <property type="evidence" value="ECO:0007669"/>
    <property type="project" value="TreeGrafter"/>
</dbReference>
<dbReference type="InterPro" id="IPR009161">
    <property type="entry name" value="6-Pfructokinase_euk"/>
</dbReference>
<dbReference type="Gene3D" id="3.40.50.460">
    <property type="entry name" value="Phosphofructokinase domain"/>
    <property type="match status" value="2"/>
</dbReference>